<accession>A0AAW2GL54</accession>
<proteinExistence type="predicted"/>
<gene>
    <name evidence="1" type="ORF">PUN28_003862</name>
</gene>
<protein>
    <submittedName>
        <fullName evidence="1">Uncharacterized protein</fullName>
    </submittedName>
</protein>
<evidence type="ECO:0000313" key="1">
    <source>
        <dbReference type="EMBL" id="KAL0128758.1"/>
    </source>
</evidence>
<dbReference type="Proteomes" id="UP001430953">
    <property type="component" value="Unassembled WGS sequence"/>
</dbReference>
<keyword evidence="2" id="KW-1185">Reference proteome</keyword>
<comment type="caution">
    <text evidence="1">The sequence shown here is derived from an EMBL/GenBank/DDBJ whole genome shotgun (WGS) entry which is preliminary data.</text>
</comment>
<sequence>MIIRIVYYNNYATYLGKSFRDTVGGIRRANNCLSSARAAKQRREKGTYRFPKLSFSRLQEAGSYRDLAPYCVAHTHQDYFRHLPDAVRAAARYRDDSRNRSFGDPRYTDRSVITRNVSYGIIAPRRIKPRTISRAIPRCRDIILGNRPIVRRTSRVIPSGRMKRVKLELASLTPKSKIKQVAENGKIFNNRKTALSNRHSFRRRVFDFFHARSRR</sequence>
<evidence type="ECO:0000313" key="2">
    <source>
        <dbReference type="Proteomes" id="UP001430953"/>
    </source>
</evidence>
<dbReference type="AlphaFoldDB" id="A0AAW2GL54"/>
<reference evidence="1 2" key="1">
    <citation type="submission" date="2023-03" db="EMBL/GenBank/DDBJ databases">
        <title>High recombination rates correlate with genetic variation in Cardiocondyla obscurior ants.</title>
        <authorList>
            <person name="Errbii M."/>
        </authorList>
    </citation>
    <scope>NUCLEOTIDE SEQUENCE [LARGE SCALE GENOMIC DNA]</scope>
    <source>
        <strain evidence="1">Alpha-2009</strain>
        <tissue evidence="1">Whole body</tissue>
    </source>
</reference>
<dbReference type="EMBL" id="JADYXP020000003">
    <property type="protein sequence ID" value="KAL0128758.1"/>
    <property type="molecule type" value="Genomic_DNA"/>
</dbReference>
<organism evidence="1 2">
    <name type="scientific">Cardiocondyla obscurior</name>
    <dbReference type="NCBI Taxonomy" id="286306"/>
    <lineage>
        <taxon>Eukaryota</taxon>
        <taxon>Metazoa</taxon>
        <taxon>Ecdysozoa</taxon>
        <taxon>Arthropoda</taxon>
        <taxon>Hexapoda</taxon>
        <taxon>Insecta</taxon>
        <taxon>Pterygota</taxon>
        <taxon>Neoptera</taxon>
        <taxon>Endopterygota</taxon>
        <taxon>Hymenoptera</taxon>
        <taxon>Apocrita</taxon>
        <taxon>Aculeata</taxon>
        <taxon>Formicoidea</taxon>
        <taxon>Formicidae</taxon>
        <taxon>Myrmicinae</taxon>
        <taxon>Cardiocondyla</taxon>
    </lineage>
</organism>
<name>A0AAW2GL54_9HYME</name>